<dbReference type="AlphaFoldDB" id="A0A1J1LGS3"/>
<dbReference type="EMBL" id="CZDF01000132">
    <property type="protein sequence ID" value="CUR31406.1"/>
    <property type="molecule type" value="Genomic_DNA"/>
</dbReference>
<gene>
    <name evidence="1" type="ORF">PL9214290997</name>
</gene>
<dbReference type="STRING" id="671072.PL9214290997"/>
<reference evidence="2" key="1">
    <citation type="submission" date="2015-10" db="EMBL/GenBank/DDBJ databases">
        <authorList>
            <person name="Regsiter A."/>
            <person name="william w."/>
        </authorList>
    </citation>
    <scope>NUCLEOTIDE SEQUENCE [LARGE SCALE GENOMIC DNA]</scope>
</reference>
<accession>A0A1J1LGS3</accession>
<sequence>MRIALVAWGYIPVPPLSNSIYTLMNEYKFFLNELGYEVDFIDEKDVDQAIDQINNSNFDFVHLGMKNK</sequence>
<dbReference type="Proteomes" id="UP000184315">
    <property type="component" value="Unassembled WGS sequence"/>
</dbReference>
<evidence type="ECO:0000313" key="1">
    <source>
        <dbReference type="EMBL" id="CUR31406.1"/>
    </source>
</evidence>
<dbReference type="RefSeq" id="WP_072718266.1">
    <property type="nucleotide sequence ID" value="NZ_LN889782.1"/>
</dbReference>
<evidence type="ECO:0000313" key="2">
    <source>
        <dbReference type="Proteomes" id="UP000184315"/>
    </source>
</evidence>
<proteinExistence type="predicted"/>
<name>A0A1J1LGS3_9CYAN</name>
<keyword evidence="2" id="KW-1185">Reference proteome</keyword>
<organism evidence="1 2">
    <name type="scientific">Planktothrix tepida PCC 9214</name>
    <dbReference type="NCBI Taxonomy" id="671072"/>
    <lineage>
        <taxon>Bacteria</taxon>
        <taxon>Bacillati</taxon>
        <taxon>Cyanobacteriota</taxon>
        <taxon>Cyanophyceae</taxon>
        <taxon>Oscillatoriophycideae</taxon>
        <taxon>Oscillatoriales</taxon>
        <taxon>Microcoleaceae</taxon>
        <taxon>Planktothrix</taxon>
    </lineage>
</organism>
<protein>
    <submittedName>
        <fullName evidence="1">Uncharacterized protein</fullName>
    </submittedName>
</protein>